<accession>A0A1B6LTF5</accession>
<reference evidence="6" key="1">
    <citation type="submission" date="2015-11" db="EMBL/GenBank/DDBJ databases">
        <title>De novo transcriptome assembly of four potential Pierce s Disease insect vectors from Arizona vineyards.</title>
        <authorList>
            <person name="Tassone E.E."/>
        </authorList>
    </citation>
    <scope>NUCLEOTIDE SEQUENCE</scope>
</reference>
<sequence length="271" mass="30864">EKITLKNQINELSGKLKDSVAKYESLLSENLQLSHKIMKIKSHIEHESKRNVIKDKAIENLKLKLDMVSNDYSNFKANTSWGREKWLEDTVLNDYFSAFEEAIERNDVVFYGPSLTLAIRFSTTEAIESLDLSTYFMNKFAFLCISDCADACREDGGTHWSLLFVDIGRKKAYHFDSMKSLNGCSAKIVAKNLGLEPDDVVEVPCIQQKNSYECGVHVLANVKYIANHYCEGNNNMPFMDWLKKSKLNDLNHLCCNQYKSLSASNNNKATT</sequence>
<dbReference type="PANTHER" id="PTHR46468">
    <property type="entry name" value="SENTRIN-SPECIFIC PROTEASE 8"/>
    <property type="match status" value="1"/>
</dbReference>
<dbReference type="GO" id="GO:0006508">
    <property type="term" value="P:proteolysis"/>
    <property type="evidence" value="ECO:0007669"/>
    <property type="project" value="UniProtKB-KW"/>
</dbReference>
<protein>
    <recommendedName>
        <fullName evidence="5">Ubiquitin-like protease family profile domain-containing protein</fullName>
    </recommendedName>
</protein>
<organism evidence="6">
    <name type="scientific">Graphocephala atropunctata</name>
    <dbReference type="NCBI Taxonomy" id="36148"/>
    <lineage>
        <taxon>Eukaryota</taxon>
        <taxon>Metazoa</taxon>
        <taxon>Ecdysozoa</taxon>
        <taxon>Arthropoda</taxon>
        <taxon>Hexapoda</taxon>
        <taxon>Insecta</taxon>
        <taxon>Pterygota</taxon>
        <taxon>Neoptera</taxon>
        <taxon>Paraneoptera</taxon>
        <taxon>Hemiptera</taxon>
        <taxon>Auchenorrhyncha</taxon>
        <taxon>Membracoidea</taxon>
        <taxon>Cicadellidae</taxon>
        <taxon>Cicadellinae</taxon>
        <taxon>Cicadellini</taxon>
        <taxon>Graphocephala</taxon>
    </lineage>
</organism>
<evidence type="ECO:0000256" key="1">
    <source>
        <dbReference type="ARBA" id="ARBA00005234"/>
    </source>
</evidence>
<dbReference type="InterPro" id="IPR044613">
    <property type="entry name" value="Nep1/2-like"/>
</dbReference>
<comment type="similarity">
    <text evidence="1">Belongs to the peptidase C48 family.</text>
</comment>
<dbReference type="EMBL" id="GEBQ01013017">
    <property type="protein sequence ID" value="JAT26960.1"/>
    <property type="molecule type" value="Transcribed_RNA"/>
</dbReference>
<evidence type="ECO:0000256" key="4">
    <source>
        <dbReference type="ARBA" id="ARBA00022807"/>
    </source>
</evidence>
<evidence type="ECO:0000259" key="5">
    <source>
        <dbReference type="PROSITE" id="PS50600"/>
    </source>
</evidence>
<proteinExistence type="inferred from homology"/>
<dbReference type="InterPro" id="IPR003653">
    <property type="entry name" value="Peptidase_C48_C"/>
</dbReference>
<feature type="non-terminal residue" evidence="6">
    <location>
        <position position="271"/>
    </location>
</feature>
<name>A0A1B6LTF5_9HEMI</name>
<dbReference type="GO" id="GO:0000338">
    <property type="term" value="P:protein deneddylation"/>
    <property type="evidence" value="ECO:0007669"/>
    <property type="project" value="TreeGrafter"/>
</dbReference>
<evidence type="ECO:0000256" key="3">
    <source>
        <dbReference type="ARBA" id="ARBA00022801"/>
    </source>
</evidence>
<dbReference type="GO" id="GO:0019784">
    <property type="term" value="F:deNEDDylase activity"/>
    <property type="evidence" value="ECO:0007669"/>
    <property type="project" value="InterPro"/>
</dbReference>
<keyword evidence="3" id="KW-0378">Hydrolase</keyword>
<feature type="non-terminal residue" evidence="6">
    <location>
        <position position="1"/>
    </location>
</feature>
<dbReference type="PROSITE" id="PS50600">
    <property type="entry name" value="ULP_PROTEASE"/>
    <property type="match status" value="1"/>
</dbReference>
<feature type="domain" description="Ubiquitin-like protease family profile" evidence="5">
    <location>
        <begin position="65"/>
        <end position="225"/>
    </location>
</feature>
<dbReference type="Pfam" id="PF02902">
    <property type="entry name" value="Peptidase_C48"/>
    <property type="match status" value="1"/>
</dbReference>
<gene>
    <name evidence="6" type="ORF">g.12115</name>
</gene>
<dbReference type="GO" id="GO:0008234">
    <property type="term" value="F:cysteine-type peptidase activity"/>
    <property type="evidence" value="ECO:0007669"/>
    <property type="project" value="UniProtKB-KW"/>
</dbReference>
<dbReference type="Gene3D" id="3.40.395.10">
    <property type="entry name" value="Adenoviral Proteinase, Chain A"/>
    <property type="match status" value="1"/>
</dbReference>
<keyword evidence="2" id="KW-0645">Protease</keyword>
<dbReference type="InterPro" id="IPR038765">
    <property type="entry name" value="Papain-like_cys_pep_sf"/>
</dbReference>
<evidence type="ECO:0000256" key="2">
    <source>
        <dbReference type="ARBA" id="ARBA00022670"/>
    </source>
</evidence>
<dbReference type="SUPFAM" id="SSF54001">
    <property type="entry name" value="Cysteine proteinases"/>
    <property type="match status" value="1"/>
</dbReference>
<dbReference type="AlphaFoldDB" id="A0A1B6LTF5"/>
<keyword evidence="4" id="KW-0788">Thiol protease</keyword>
<evidence type="ECO:0000313" key="6">
    <source>
        <dbReference type="EMBL" id="JAT26960.1"/>
    </source>
</evidence>
<dbReference type="PANTHER" id="PTHR46468:SF1">
    <property type="entry name" value="SENTRIN-SPECIFIC PROTEASE 8"/>
    <property type="match status" value="1"/>
</dbReference>